<organism evidence="7 9">
    <name type="scientific">Rubrobacter radiotolerans</name>
    <name type="common">Arthrobacter radiotolerans</name>
    <dbReference type="NCBI Taxonomy" id="42256"/>
    <lineage>
        <taxon>Bacteria</taxon>
        <taxon>Bacillati</taxon>
        <taxon>Actinomycetota</taxon>
        <taxon>Rubrobacteria</taxon>
        <taxon>Rubrobacterales</taxon>
        <taxon>Rubrobacteraceae</taxon>
        <taxon>Rubrobacter</taxon>
    </lineage>
</organism>
<dbReference type="SMART" id="SM00382">
    <property type="entry name" value="AAA"/>
    <property type="match status" value="1"/>
</dbReference>
<dbReference type="InterPro" id="IPR003593">
    <property type="entry name" value="AAA+_ATPase"/>
</dbReference>
<evidence type="ECO:0000256" key="5">
    <source>
        <dbReference type="SAM" id="MobiDB-lite"/>
    </source>
</evidence>
<dbReference type="Gene3D" id="3.40.50.300">
    <property type="entry name" value="P-loop containing nucleotide triphosphate hydrolases"/>
    <property type="match status" value="1"/>
</dbReference>
<dbReference type="HOGENOM" id="CLU_016684_6_2_11"/>
<dbReference type="PANTHER" id="PTHR35023:SF1">
    <property type="entry name" value="MG-PROTOPORPHYRIN IX CHELATASE"/>
    <property type="match status" value="1"/>
</dbReference>
<feature type="compositionally biased region" description="Low complexity" evidence="5">
    <location>
        <begin position="369"/>
        <end position="390"/>
    </location>
</feature>
<evidence type="ECO:0000256" key="4">
    <source>
        <dbReference type="ARBA" id="ARBA00030759"/>
    </source>
</evidence>
<dbReference type="eggNOG" id="COG1239">
    <property type="taxonomic scope" value="Bacteria"/>
</dbReference>
<dbReference type="CDD" id="cd01451">
    <property type="entry name" value="vWA_Magnesium_chelatase"/>
    <property type="match status" value="1"/>
</dbReference>
<keyword evidence="9" id="KW-1185">Reference proteome</keyword>
<dbReference type="InterPro" id="IPR002035">
    <property type="entry name" value="VWF_A"/>
</dbReference>
<accession>A0A023X0X4</accession>
<dbReference type="EMBL" id="JAWXXX010000001">
    <property type="protein sequence ID" value="MDX5893507.1"/>
    <property type="molecule type" value="Genomic_DNA"/>
</dbReference>
<name>A0A023X0X4_RUBRA</name>
<dbReference type="Pfam" id="PF01078">
    <property type="entry name" value="Mg_chelatase"/>
    <property type="match status" value="1"/>
</dbReference>
<feature type="compositionally biased region" description="Acidic residues" evidence="5">
    <location>
        <begin position="342"/>
        <end position="355"/>
    </location>
</feature>
<dbReference type="EMBL" id="CP007514">
    <property type="protein sequence ID" value="AHY46097.1"/>
    <property type="molecule type" value="Genomic_DNA"/>
</dbReference>
<feature type="region of interest" description="Disordered" evidence="5">
    <location>
        <begin position="405"/>
        <end position="436"/>
    </location>
</feature>
<sequence length="666" mass="69888">MSATNPHSIPYPFSAIVGQESLKLALLLNALSPAVGGVLVRGEKGTAKSTAVRALAALLPPVTVVAGCPYACDPAAPNPGCPAGPHPPDAPVEERPVRLVELPVGASAERLSGTLDLERALTKGERAFEPGLLAAAHRGILYVDEVNLLPDHLVDGLLDVAAMGVNRVEREGVAVSHPSRFLLVGTMNPEEGELRPQLLDRFGLSVEVSGTPEVEERTEVVRRYLRYEADQDAFASAWREREREVAERVLKARRALPEVRLPEERLLEVSAVCASLGVDGLRGDLVTAKAARALAAWEGRAAVERPDVERAALLALAHRRRRGPLDEPGLTPEEVRASLPEEPPEDPDDPPDDSPDGGPDGAPERPEASGSDPSGEGNPEPGGESVGPGERSFAASGSFRAERFAVEGRGAAGPSGRRSRTVGERGHAVGSRPARRGETDLALAATLLAAAPRQSGRVPRGSGKALVLRPEDLRATVREGREGNLVVFCVDASGSMAARERMRAVKGAALELLLDAYRSRDRISLVAFRGAGARTLLPPTASADLAAARLRELPTGGRTPLAAGLGEAAGVIVSERRRDPSRRALLVVLTDGRATAGPDPREAARRLAGLGGVTPVVVDTESGNVRLGLAAGLSRELGGRCVRLEELSAAGVSGVVREMRNGRSAA</sequence>
<dbReference type="GO" id="GO:0005524">
    <property type="term" value="F:ATP binding"/>
    <property type="evidence" value="ECO:0007669"/>
    <property type="project" value="UniProtKB-KW"/>
</dbReference>
<evidence type="ECO:0000256" key="1">
    <source>
        <dbReference type="ARBA" id="ARBA00005799"/>
    </source>
</evidence>
<evidence type="ECO:0000256" key="2">
    <source>
        <dbReference type="ARBA" id="ARBA00022741"/>
    </source>
</evidence>
<dbReference type="Gene3D" id="1.10.8.80">
    <property type="entry name" value="Magnesium chelatase subunit I, C-Terminal domain"/>
    <property type="match status" value="1"/>
</dbReference>
<dbReference type="RefSeq" id="WP_232226594.1">
    <property type="nucleotide sequence ID" value="NZ_CP007514.1"/>
</dbReference>
<dbReference type="SUPFAM" id="SSF52540">
    <property type="entry name" value="P-loop containing nucleoside triphosphate hydrolases"/>
    <property type="match status" value="1"/>
</dbReference>
<evidence type="ECO:0000313" key="8">
    <source>
        <dbReference type="EMBL" id="MDX5893507.1"/>
    </source>
</evidence>
<keyword evidence="3" id="KW-0067">ATP-binding</keyword>
<dbReference type="InterPro" id="IPR027417">
    <property type="entry name" value="P-loop_NTPase"/>
</dbReference>
<comment type="similarity">
    <text evidence="1">Belongs to the Mg-chelatase subunits D/I family.</text>
</comment>
<dbReference type="KEGG" id="rrd:RradSPS_0814"/>
<dbReference type="InterPro" id="IPR052989">
    <property type="entry name" value="Mg-chelatase_DI-like"/>
</dbReference>
<dbReference type="Proteomes" id="UP001281130">
    <property type="component" value="Unassembled WGS sequence"/>
</dbReference>
<dbReference type="CDD" id="cd00009">
    <property type="entry name" value="AAA"/>
    <property type="match status" value="1"/>
</dbReference>
<evidence type="ECO:0000313" key="9">
    <source>
        <dbReference type="Proteomes" id="UP000025229"/>
    </source>
</evidence>
<dbReference type="InterPro" id="IPR000523">
    <property type="entry name" value="Mg_chelatse_chII-like_cat_dom"/>
</dbReference>
<dbReference type="PANTHER" id="PTHR35023">
    <property type="entry name" value="CHELATASE-RELATED"/>
    <property type="match status" value="1"/>
</dbReference>
<dbReference type="STRING" id="42256.RradSPS_0814"/>
<proteinExistence type="inferred from homology"/>
<dbReference type="AlphaFoldDB" id="A0A023X0X4"/>
<evidence type="ECO:0000313" key="7">
    <source>
        <dbReference type="EMBL" id="AHY46097.1"/>
    </source>
</evidence>
<feature type="domain" description="VWFA" evidence="6">
    <location>
        <begin position="485"/>
        <end position="659"/>
    </location>
</feature>
<dbReference type="InterPro" id="IPR041628">
    <property type="entry name" value="ChlI/MoxR_AAA_lid"/>
</dbReference>
<dbReference type="InterPro" id="IPR036465">
    <property type="entry name" value="vWFA_dom_sf"/>
</dbReference>
<dbReference type="Proteomes" id="UP000025229">
    <property type="component" value="Chromosome"/>
</dbReference>
<dbReference type="Pfam" id="PF13519">
    <property type="entry name" value="VWA_2"/>
    <property type="match status" value="1"/>
</dbReference>
<reference evidence="8" key="2">
    <citation type="submission" date="2023-11" db="EMBL/GenBank/DDBJ databases">
        <title>MicrobeMod: A computational toolkit for identifying prokaryotic methylation and restriction-modification with nanopore sequencing.</title>
        <authorList>
            <person name="Crits-Christoph A."/>
            <person name="Kang S.C."/>
            <person name="Lee H."/>
            <person name="Ostrov N."/>
        </authorList>
    </citation>
    <scope>NUCLEOTIDE SEQUENCE</scope>
    <source>
        <strain evidence="8">ATCC 51242</strain>
    </source>
</reference>
<dbReference type="SUPFAM" id="SSF53300">
    <property type="entry name" value="vWA-like"/>
    <property type="match status" value="1"/>
</dbReference>
<dbReference type="Gene3D" id="3.40.50.410">
    <property type="entry name" value="von Willebrand factor, type A domain"/>
    <property type="match status" value="1"/>
</dbReference>
<dbReference type="Pfam" id="PF17863">
    <property type="entry name" value="AAA_lid_2"/>
    <property type="match status" value="1"/>
</dbReference>
<protein>
    <recommendedName>
        <fullName evidence="4">Mg-protoporphyrin IX chelatase</fullName>
    </recommendedName>
</protein>
<dbReference type="eggNOG" id="COG1240">
    <property type="taxonomic scope" value="Bacteria"/>
</dbReference>
<dbReference type="PROSITE" id="PS50234">
    <property type="entry name" value="VWFA"/>
    <property type="match status" value="1"/>
</dbReference>
<evidence type="ECO:0000259" key="6">
    <source>
        <dbReference type="PROSITE" id="PS50234"/>
    </source>
</evidence>
<feature type="region of interest" description="Disordered" evidence="5">
    <location>
        <begin position="323"/>
        <end position="393"/>
    </location>
</feature>
<dbReference type="PATRIC" id="fig|42256.3.peg.825"/>
<gene>
    <name evidence="7" type="ORF">RradSPS_0814</name>
    <name evidence="8" type="ORF">SIL72_05630</name>
</gene>
<dbReference type="SMART" id="SM00327">
    <property type="entry name" value="VWA"/>
    <property type="match status" value="1"/>
</dbReference>
<keyword evidence="2" id="KW-0547">Nucleotide-binding</keyword>
<dbReference type="InterPro" id="IPR041702">
    <property type="entry name" value="BchD/ChlD_VWA"/>
</dbReference>
<reference evidence="7 9" key="1">
    <citation type="submission" date="2014-03" db="EMBL/GenBank/DDBJ databases">
        <title>Complete genome sequence of the Radio-Resistant Rubrobacter radiotolerans RSPS-4.</title>
        <authorList>
            <person name="Egas C.C."/>
            <person name="Barroso C.C."/>
            <person name="Froufe H.J.C."/>
            <person name="Pacheco J.J."/>
            <person name="Albuquerque L.L."/>
            <person name="da Costa M.M.S."/>
        </authorList>
    </citation>
    <scope>NUCLEOTIDE SEQUENCE [LARGE SCALE GENOMIC DNA]</scope>
    <source>
        <strain evidence="7 9">RSPS-4</strain>
    </source>
</reference>
<evidence type="ECO:0000256" key="3">
    <source>
        <dbReference type="ARBA" id="ARBA00022840"/>
    </source>
</evidence>